<evidence type="ECO:0000313" key="2">
    <source>
        <dbReference type="Proteomes" id="UP000448867"/>
    </source>
</evidence>
<dbReference type="OrthoDB" id="2612080at2"/>
<sequence length="209" mass="24157">MKLTNIKKIILPALTVVMSSIILVQNYSINEFKKENVKVSDEKDYKTISVDGKYKVYKDVNELVEDTELILLGSPTEDFSKRKHVEVINELDNSTEDAYTLTNFKVDRVIKSPSSEVFNKNNIIEFVEPVGLMQDSNKIKVKVVLEEYSELKEGSKYIIFLKKNAYGKYSLIFNNLGKYNIDNTDPTDMGLNNHNKEKKDRFKKEIIKL</sequence>
<evidence type="ECO:0000313" key="1">
    <source>
        <dbReference type="EMBL" id="MRX74370.1"/>
    </source>
</evidence>
<dbReference type="Proteomes" id="UP000448867">
    <property type="component" value="Unassembled WGS sequence"/>
</dbReference>
<dbReference type="AlphaFoldDB" id="A0A7X2J2W3"/>
<comment type="caution">
    <text evidence="1">The sequence shown here is derived from an EMBL/GenBank/DDBJ whole genome shotgun (WGS) entry which is preliminary data.</text>
</comment>
<protein>
    <submittedName>
        <fullName evidence="1">Uncharacterized protein</fullName>
    </submittedName>
</protein>
<accession>A0A7X2J2W3</accession>
<name>A0A7X2J2W3_9BACI</name>
<organism evidence="1 2">
    <name type="scientific">Metabacillus lacus</name>
    <dbReference type="NCBI Taxonomy" id="1983721"/>
    <lineage>
        <taxon>Bacteria</taxon>
        <taxon>Bacillati</taxon>
        <taxon>Bacillota</taxon>
        <taxon>Bacilli</taxon>
        <taxon>Bacillales</taxon>
        <taxon>Bacillaceae</taxon>
        <taxon>Metabacillus</taxon>
    </lineage>
</organism>
<reference evidence="1 2" key="1">
    <citation type="submission" date="2019-11" db="EMBL/GenBank/DDBJ databases">
        <title>Bacillus lacus genome.</title>
        <authorList>
            <person name="Allen C.J."/>
            <person name="Newman J.D."/>
        </authorList>
    </citation>
    <scope>NUCLEOTIDE SEQUENCE [LARGE SCALE GENOMIC DNA]</scope>
    <source>
        <strain evidence="1 2">KCTC 33946</strain>
    </source>
</reference>
<proteinExistence type="predicted"/>
<dbReference type="EMBL" id="WKKI01000083">
    <property type="protein sequence ID" value="MRX74370.1"/>
    <property type="molecule type" value="Genomic_DNA"/>
</dbReference>
<dbReference type="RefSeq" id="WP_154309819.1">
    <property type="nucleotide sequence ID" value="NZ_WKKI01000083.1"/>
</dbReference>
<gene>
    <name evidence="1" type="ORF">GJU40_19815</name>
</gene>
<keyword evidence="2" id="KW-1185">Reference proteome</keyword>